<evidence type="ECO:0000256" key="1">
    <source>
        <dbReference type="SAM" id="MobiDB-lite"/>
    </source>
</evidence>
<comment type="caution">
    <text evidence="2">The sequence shown here is derived from an EMBL/GenBank/DDBJ whole genome shotgun (WGS) entry which is preliminary data.</text>
</comment>
<keyword evidence="3" id="KW-1185">Reference proteome</keyword>
<reference evidence="2" key="1">
    <citation type="journal article" date="2023" name="G3 (Bethesda)">
        <title>A reference genome for the long-term kleptoplast-retaining sea slug Elysia crispata morphotype clarki.</title>
        <authorList>
            <person name="Eastman K.E."/>
            <person name="Pendleton A.L."/>
            <person name="Shaikh M.A."/>
            <person name="Suttiyut T."/>
            <person name="Ogas R."/>
            <person name="Tomko P."/>
            <person name="Gavelis G."/>
            <person name="Widhalm J.R."/>
            <person name="Wisecaver J.H."/>
        </authorList>
    </citation>
    <scope>NUCLEOTIDE SEQUENCE</scope>
    <source>
        <strain evidence="2">ECLA1</strain>
    </source>
</reference>
<sequence>MEMLKSMKDLGEGVARSMKPERSKGDDEMYCLSLVPKMKELDSITMLKCQAEMNSVLVKYLKAMKRNAFSTTPVRIPDYFDSTIHHTPSYVGPSVSSPHDVYNTNVASYDYQYN</sequence>
<dbReference type="EMBL" id="JAWDGP010004208">
    <property type="protein sequence ID" value="KAK3766634.1"/>
    <property type="molecule type" value="Genomic_DNA"/>
</dbReference>
<organism evidence="2 3">
    <name type="scientific">Elysia crispata</name>
    <name type="common">lettuce slug</name>
    <dbReference type="NCBI Taxonomy" id="231223"/>
    <lineage>
        <taxon>Eukaryota</taxon>
        <taxon>Metazoa</taxon>
        <taxon>Spiralia</taxon>
        <taxon>Lophotrochozoa</taxon>
        <taxon>Mollusca</taxon>
        <taxon>Gastropoda</taxon>
        <taxon>Heterobranchia</taxon>
        <taxon>Euthyneura</taxon>
        <taxon>Panpulmonata</taxon>
        <taxon>Sacoglossa</taxon>
        <taxon>Placobranchoidea</taxon>
        <taxon>Plakobranchidae</taxon>
        <taxon>Elysia</taxon>
    </lineage>
</organism>
<name>A0AAE1DDF0_9GAST</name>
<proteinExistence type="predicted"/>
<evidence type="ECO:0000313" key="3">
    <source>
        <dbReference type="Proteomes" id="UP001283361"/>
    </source>
</evidence>
<gene>
    <name evidence="2" type="ORF">RRG08_042413</name>
</gene>
<evidence type="ECO:0000313" key="2">
    <source>
        <dbReference type="EMBL" id="KAK3766634.1"/>
    </source>
</evidence>
<dbReference type="AlphaFoldDB" id="A0AAE1DDF0"/>
<protein>
    <submittedName>
        <fullName evidence="2">Uncharacterized protein</fullName>
    </submittedName>
</protein>
<accession>A0AAE1DDF0</accession>
<feature type="region of interest" description="Disordered" evidence="1">
    <location>
        <begin position="1"/>
        <end position="24"/>
    </location>
</feature>
<feature type="compositionally biased region" description="Basic and acidic residues" evidence="1">
    <location>
        <begin position="1"/>
        <end position="11"/>
    </location>
</feature>
<dbReference type="Proteomes" id="UP001283361">
    <property type="component" value="Unassembled WGS sequence"/>
</dbReference>